<dbReference type="AlphaFoldDB" id="A0A8A4ZCS1"/>
<keyword evidence="2" id="KW-0645">Protease</keyword>
<reference evidence="8" key="1">
    <citation type="submission" date="2021-03" db="EMBL/GenBank/DDBJ databases">
        <title>Pengzhenrongella sicca gen. nov., sp. nov., a new member of suborder Micrococcineae isolated from High-Arctic tundra soil.</title>
        <authorList>
            <person name="Peng F."/>
        </authorList>
    </citation>
    <scope>NUCLEOTIDE SEQUENCE</scope>
    <source>
        <strain evidence="8">LRZ-2</strain>
    </source>
</reference>
<gene>
    <name evidence="8" type="ORF">J4E96_01670</name>
</gene>
<feature type="signal peptide" evidence="6">
    <location>
        <begin position="1"/>
        <end position="32"/>
    </location>
</feature>
<dbReference type="KEGG" id="psic:J4E96_01670"/>
<organism evidence="8 9">
    <name type="scientific">Pengzhenrongella sicca</name>
    <dbReference type="NCBI Taxonomy" id="2819238"/>
    <lineage>
        <taxon>Bacteria</taxon>
        <taxon>Bacillati</taxon>
        <taxon>Actinomycetota</taxon>
        <taxon>Actinomycetes</taxon>
        <taxon>Micrococcales</taxon>
        <taxon>Pengzhenrongella</taxon>
    </lineage>
</organism>
<dbReference type="Gene3D" id="3.90.1720.10">
    <property type="entry name" value="endopeptidase domain like (from Nostoc punctiforme)"/>
    <property type="match status" value="1"/>
</dbReference>
<feature type="compositionally biased region" description="Low complexity" evidence="5">
    <location>
        <begin position="290"/>
        <end position="300"/>
    </location>
</feature>
<keyword evidence="4" id="KW-0788">Thiol protease</keyword>
<evidence type="ECO:0000256" key="2">
    <source>
        <dbReference type="ARBA" id="ARBA00022670"/>
    </source>
</evidence>
<dbReference type="InterPro" id="IPR038765">
    <property type="entry name" value="Papain-like_cys_pep_sf"/>
</dbReference>
<keyword evidence="6" id="KW-0732">Signal</keyword>
<evidence type="ECO:0000313" key="9">
    <source>
        <dbReference type="Proteomes" id="UP000663937"/>
    </source>
</evidence>
<evidence type="ECO:0000313" key="8">
    <source>
        <dbReference type="EMBL" id="QTE29780.1"/>
    </source>
</evidence>
<keyword evidence="9" id="KW-1185">Reference proteome</keyword>
<dbReference type="InterPro" id="IPR000064">
    <property type="entry name" value="NLP_P60_dom"/>
</dbReference>
<evidence type="ECO:0000259" key="7">
    <source>
        <dbReference type="PROSITE" id="PS51935"/>
    </source>
</evidence>
<dbReference type="EMBL" id="CP071868">
    <property type="protein sequence ID" value="QTE29780.1"/>
    <property type="molecule type" value="Genomic_DNA"/>
</dbReference>
<dbReference type="GO" id="GO:0006508">
    <property type="term" value="P:proteolysis"/>
    <property type="evidence" value="ECO:0007669"/>
    <property type="project" value="UniProtKB-KW"/>
</dbReference>
<evidence type="ECO:0000256" key="3">
    <source>
        <dbReference type="ARBA" id="ARBA00022801"/>
    </source>
</evidence>
<proteinExistence type="inferred from homology"/>
<accession>A0A8A4ZCS1</accession>
<feature type="chain" id="PRO_5035189754" evidence="6">
    <location>
        <begin position="33"/>
        <end position="456"/>
    </location>
</feature>
<feature type="region of interest" description="Disordered" evidence="5">
    <location>
        <begin position="290"/>
        <end position="316"/>
    </location>
</feature>
<dbReference type="Pfam" id="PF00877">
    <property type="entry name" value="NLPC_P60"/>
    <property type="match status" value="1"/>
</dbReference>
<evidence type="ECO:0000256" key="4">
    <source>
        <dbReference type="ARBA" id="ARBA00022807"/>
    </source>
</evidence>
<evidence type="ECO:0000256" key="5">
    <source>
        <dbReference type="SAM" id="MobiDB-lite"/>
    </source>
</evidence>
<evidence type="ECO:0000256" key="1">
    <source>
        <dbReference type="ARBA" id="ARBA00007074"/>
    </source>
</evidence>
<keyword evidence="3" id="KW-0378">Hydrolase</keyword>
<dbReference type="GO" id="GO:0008234">
    <property type="term" value="F:cysteine-type peptidase activity"/>
    <property type="evidence" value="ECO:0007669"/>
    <property type="project" value="UniProtKB-KW"/>
</dbReference>
<dbReference type="PANTHER" id="PTHR47359:SF3">
    <property type="entry name" value="NLP_P60 DOMAIN-CONTAINING PROTEIN-RELATED"/>
    <property type="match status" value="1"/>
</dbReference>
<comment type="similarity">
    <text evidence="1">Belongs to the peptidase C40 family.</text>
</comment>
<dbReference type="PROSITE" id="PS51935">
    <property type="entry name" value="NLPC_P60"/>
    <property type="match status" value="1"/>
</dbReference>
<feature type="compositionally biased region" description="Pro residues" evidence="5">
    <location>
        <begin position="301"/>
        <end position="316"/>
    </location>
</feature>
<dbReference type="SUPFAM" id="SSF54001">
    <property type="entry name" value="Cysteine proteinases"/>
    <property type="match status" value="1"/>
</dbReference>
<sequence>MRFEPQARLRRPLAVLSLGLIVALGPAATSVADPVDPSQEALDSARSAVTAGVSAIADIEVQLAQQSVTRDTAYAAAAAAGEAYLQADQARQAAEAAATRAAELLAAANADTEASRRTLVAIALSAARSGSSMDGVAAFLSADGFDDVVERSTALSRMGAKADRAVQEFKASTLVANALSERADEAVAERERTANEAEAALATATTAQADADAAVAAATAQRESLIVQLAAARSTTAEIERARQDQIDADRAVRASAAAQAARTVVAVAASPAATPAASAPAAAQPATPAATAPAATAPGAPAPAPAPAAPAPAAPAPVVAPPVSVPSGSSRGSAAQGAAAVAWATGQLGLPYVWGATGPGSYDCSGFTSTAWRNAGLSIGRTSRQQYSASLKISYNDLRPGDLVFWGTNPGDPSTVYHVAMWAGNGQIVEAARPGVPTHVAPMRWASTMDFAGRP</sequence>
<dbReference type="PANTHER" id="PTHR47359">
    <property type="entry name" value="PEPTIDOGLYCAN DL-ENDOPEPTIDASE CWLO"/>
    <property type="match status" value="1"/>
</dbReference>
<dbReference type="Proteomes" id="UP000663937">
    <property type="component" value="Chromosome"/>
</dbReference>
<protein>
    <submittedName>
        <fullName evidence="8">C40 family peptidase</fullName>
    </submittedName>
</protein>
<dbReference type="InterPro" id="IPR051794">
    <property type="entry name" value="PG_Endopeptidase_C40"/>
</dbReference>
<evidence type="ECO:0000256" key="6">
    <source>
        <dbReference type="SAM" id="SignalP"/>
    </source>
</evidence>
<name>A0A8A4ZCS1_9MICO</name>
<feature type="domain" description="NlpC/P60" evidence="7">
    <location>
        <begin position="335"/>
        <end position="456"/>
    </location>
</feature>
<dbReference type="RefSeq" id="WP_227424082.1">
    <property type="nucleotide sequence ID" value="NZ_CP071868.1"/>
</dbReference>